<dbReference type="NCBIfam" id="TIGR01614">
    <property type="entry name" value="PME_inhib"/>
    <property type="match status" value="1"/>
</dbReference>
<dbReference type="AlphaFoldDB" id="A0A833XU51"/>
<feature type="signal peptide" evidence="1">
    <location>
        <begin position="1"/>
        <end position="19"/>
    </location>
</feature>
<accession>A0A833XU51</accession>
<proteinExistence type="predicted"/>
<dbReference type="Gene3D" id="1.20.140.40">
    <property type="entry name" value="Invertase/pectin methylesterase inhibitor family protein"/>
    <property type="match status" value="1"/>
</dbReference>
<evidence type="ECO:0000256" key="1">
    <source>
        <dbReference type="SAM" id="SignalP"/>
    </source>
</evidence>
<dbReference type="SUPFAM" id="SSF101148">
    <property type="entry name" value="Plant invertase/pectin methylesterase inhibitor"/>
    <property type="match status" value="1"/>
</dbReference>
<dbReference type="Gramene" id="Jr05_16260_p1">
    <property type="protein sequence ID" value="cds.Jr05_16260_p1"/>
    <property type="gene ID" value="Jr05_16260"/>
</dbReference>
<keyword evidence="1" id="KW-0732">Signal</keyword>
<protein>
    <recommendedName>
        <fullName evidence="4">Pectinesterase inhibitor domain-containing protein</fullName>
    </recommendedName>
</protein>
<evidence type="ECO:0000313" key="2">
    <source>
        <dbReference type="EMBL" id="KAF5471349.1"/>
    </source>
</evidence>
<evidence type="ECO:0008006" key="4">
    <source>
        <dbReference type="Google" id="ProtNLM"/>
    </source>
</evidence>
<dbReference type="Proteomes" id="UP000619265">
    <property type="component" value="Unassembled WGS sequence"/>
</dbReference>
<feature type="chain" id="PRO_5032481701" description="Pectinesterase inhibitor domain-containing protein" evidence="1">
    <location>
        <begin position="20"/>
        <end position="177"/>
    </location>
</feature>
<organism evidence="2 3">
    <name type="scientific">Juglans regia</name>
    <name type="common">English walnut</name>
    <dbReference type="NCBI Taxonomy" id="51240"/>
    <lineage>
        <taxon>Eukaryota</taxon>
        <taxon>Viridiplantae</taxon>
        <taxon>Streptophyta</taxon>
        <taxon>Embryophyta</taxon>
        <taxon>Tracheophyta</taxon>
        <taxon>Spermatophyta</taxon>
        <taxon>Magnoliopsida</taxon>
        <taxon>eudicotyledons</taxon>
        <taxon>Gunneridae</taxon>
        <taxon>Pentapetalae</taxon>
        <taxon>rosids</taxon>
        <taxon>fabids</taxon>
        <taxon>Fagales</taxon>
        <taxon>Juglandaceae</taxon>
        <taxon>Juglans</taxon>
    </lineage>
</organism>
<sequence length="177" mass="19720">MGKLFMVLVLAIFLGLISEQHLSFVKGDAALIKDVCYKTTIPFYCKKCYQVFRQSSHEDVKALGRTAIDCSRTELAIFQSTFGDFYETINDAEFKRASGTCLSNLVTVGNHMTSALQSWQGARYADSANQMLTAHKLTLQHCGYQFITAKLTLSLAKQLDTLMGFSEISNGVLKQIH</sequence>
<evidence type="ECO:0000313" key="3">
    <source>
        <dbReference type="Proteomes" id="UP000619265"/>
    </source>
</evidence>
<dbReference type="InterPro" id="IPR006501">
    <property type="entry name" value="Pectinesterase_inhib_dom"/>
</dbReference>
<name>A0A833XU51_JUGRE</name>
<gene>
    <name evidence="2" type="ORF">F2P56_011791</name>
</gene>
<dbReference type="EMBL" id="LIHL02000005">
    <property type="protein sequence ID" value="KAF5471349.1"/>
    <property type="molecule type" value="Genomic_DNA"/>
</dbReference>
<dbReference type="InterPro" id="IPR035513">
    <property type="entry name" value="Invertase/methylesterase_inhib"/>
</dbReference>
<reference evidence="2" key="1">
    <citation type="submission" date="2015-10" db="EMBL/GenBank/DDBJ databases">
        <authorList>
            <person name="Martinez-Garcia P.J."/>
            <person name="Crepeau M.W."/>
            <person name="Puiu D."/>
            <person name="Gonzalez-Ibeas D."/>
            <person name="Whalen J."/>
            <person name="Stevens K."/>
            <person name="Paul R."/>
            <person name="Butterfield T."/>
            <person name="Britton M."/>
            <person name="Reagan R."/>
            <person name="Chakraborty S."/>
            <person name="Walawage S.L."/>
            <person name="Vasquez-Gross H.A."/>
            <person name="Cardeno C."/>
            <person name="Famula R."/>
            <person name="Pratt K."/>
            <person name="Kuruganti S."/>
            <person name="Aradhya M.K."/>
            <person name="Leslie C.A."/>
            <person name="Dandekar A.M."/>
            <person name="Salzberg S.L."/>
            <person name="Wegrzyn J.L."/>
            <person name="Langley C.H."/>
            <person name="Neale D.B."/>
        </authorList>
    </citation>
    <scope>NUCLEOTIDE SEQUENCE</scope>
    <source>
        <tissue evidence="2">Leaves</tissue>
    </source>
</reference>
<comment type="caution">
    <text evidence="2">The sequence shown here is derived from an EMBL/GenBank/DDBJ whole genome shotgun (WGS) entry which is preliminary data.</text>
</comment>
<dbReference type="GO" id="GO:0004857">
    <property type="term" value="F:enzyme inhibitor activity"/>
    <property type="evidence" value="ECO:0007669"/>
    <property type="project" value="InterPro"/>
</dbReference>
<reference evidence="2" key="2">
    <citation type="submission" date="2020-03" db="EMBL/GenBank/DDBJ databases">
        <title>Walnut 2.0.</title>
        <authorList>
            <person name="Marrano A."/>
            <person name="Britton M."/>
            <person name="Zimin A.V."/>
            <person name="Zaini P.A."/>
            <person name="Workman R."/>
            <person name="Puiu D."/>
            <person name="Bianco L."/>
            <person name="Allen B.J."/>
            <person name="Troggio M."/>
            <person name="Leslie C.A."/>
            <person name="Timp W."/>
            <person name="Dendekar A."/>
            <person name="Salzberg S.L."/>
            <person name="Neale D.B."/>
        </authorList>
    </citation>
    <scope>NUCLEOTIDE SEQUENCE</scope>
    <source>
        <tissue evidence="2">Leaves</tissue>
    </source>
</reference>